<gene>
    <name evidence="1" type="ORF">NCTC12722_03160</name>
</gene>
<accession>A0A380WAL5</accession>
<dbReference type="EMBL" id="UIGB01000001">
    <property type="protein sequence ID" value="SUU85942.1"/>
    <property type="molecule type" value="Genomic_DNA"/>
</dbReference>
<evidence type="ECO:0000313" key="2">
    <source>
        <dbReference type="Proteomes" id="UP000254343"/>
    </source>
</evidence>
<proteinExistence type="predicted"/>
<evidence type="ECO:0000313" key="1">
    <source>
        <dbReference type="EMBL" id="SUU85942.1"/>
    </source>
</evidence>
<organism evidence="1 2">
    <name type="scientific">Afipia felis</name>
    <name type="common">Cat scratch disease bacillus</name>
    <dbReference type="NCBI Taxonomy" id="1035"/>
    <lineage>
        <taxon>Bacteria</taxon>
        <taxon>Pseudomonadati</taxon>
        <taxon>Pseudomonadota</taxon>
        <taxon>Alphaproteobacteria</taxon>
        <taxon>Hyphomicrobiales</taxon>
        <taxon>Nitrobacteraceae</taxon>
        <taxon>Afipia</taxon>
    </lineage>
</organism>
<sequence length="460" mass="50576">MMIQHNSEAVTASPSSIADAFLSNNQIRMSARHRALLTWLITRFGTPLIWGKQHSLPAETKLVAVLEPPSGPAADILYRALSPDCVVFIPYSENPAFDFLKSKLKDFGTVGASPSDGPHELWWGGLKWGQALKTAPKIQSPVVASCYPRNTDAATVARLKRSLTALGLDMVIEPVETRIPNQLHSSEKARFIQKVHEKCTRPVLWVDFDSSFEALPSLLEKVECDFAVHKWNHWEMSPRILCFGPSEAAGHLLRIWRELSVAYPDVWDGYVLDQAWSFVSSQIPLRTVWLPRSYHAVSARHDPNNLPIVVHNIEPTIHDLGADQGFPKELRAARRASRIGASEALIIMRSEQTIHGSISVILAGIRSASAQAVAETVDAVVDAFKSDPAGFNRLELSLCAWAQDVNAATAIASAANHRILQITPDRKPSIDLFRRLANTGMGIVSLLVSEAPSIAPATLH</sequence>
<dbReference type="RefSeq" id="WP_002716769.1">
    <property type="nucleotide sequence ID" value="NZ_UFSI01000001.1"/>
</dbReference>
<name>A0A380WAL5_AFIFE</name>
<dbReference type="OrthoDB" id="8179590at2"/>
<reference evidence="1 2" key="1">
    <citation type="submission" date="2018-06" db="EMBL/GenBank/DDBJ databases">
        <authorList>
            <consortium name="Pathogen Informatics"/>
            <person name="Doyle S."/>
        </authorList>
    </citation>
    <scope>NUCLEOTIDE SEQUENCE [LARGE SCALE GENOMIC DNA]</scope>
    <source>
        <strain evidence="1 2">NCTC12722</strain>
    </source>
</reference>
<dbReference type="AlphaFoldDB" id="A0A380WAL5"/>
<dbReference type="Proteomes" id="UP000254343">
    <property type="component" value="Unassembled WGS sequence"/>
</dbReference>
<protein>
    <submittedName>
        <fullName evidence="1">Uncharacterized protein</fullName>
    </submittedName>
</protein>